<protein>
    <submittedName>
        <fullName evidence="1">Uncharacterized protein</fullName>
    </submittedName>
</protein>
<evidence type="ECO:0000313" key="1">
    <source>
        <dbReference type="EMBL" id="EEF40451.1"/>
    </source>
</evidence>
<organism evidence="1 2">
    <name type="scientific">Ricinus communis</name>
    <name type="common">Castor bean</name>
    <dbReference type="NCBI Taxonomy" id="3988"/>
    <lineage>
        <taxon>Eukaryota</taxon>
        <taxon>Viridiplantae</taxon>
        <taxon>Streptophyta</taxon>
        <taxon>Embryophyta</taxon>
        <taxon>Tracheophyta</taxon>
        <taxon>Spermatophyta</taxon>
        <taxon>Magnoliopsida</taxon>
        <taxon>eudicotyledons</taxon>
        <taxon>Gunneridae</taxon>
        <taxon>Pentapetalae</taxon>
        <taxon>rosids</taxon>
        <taxon>fabids</taxon>
        <taxon>Malpighiales</taxon>
        <taxon>Euphorbiaceae</taxon>
        <taxon>Acalyphoideae</taxon>
        <taxon>Acalypheae</taxon>
        <taxon>Ricinus</taxon>
    </lineage>
</organism>
<proteinExistence type="predicted"/>
<evidence type="ECO:0000313" key="2">
    <source>
        <dbReference type="Proteomes" id="UP000008311"/>
    </source>
</evidence>
<dbReference type="InParanoid" id="B9S7F8"/>
<dbReference type="EMBL" id="EQ973885">
    <property type="protein sequence ID" value="EEF40451.1"/>
    <property type="molecule type" value="Genomic_DNA"/>
</dbReference>
<accession>B9S7F8</accession>
<keyword evidence="2" id="KW-1185">Reference proteome</keyword>
<gene>
    <name evidence="1" type="ORF">RCOM_0641390</name>
</gene>
<sequence>MKLKATVVSTANFIVIMANKFGYMDLEDEVKKPGYISWDQLSFRIPGVRSNNGYKVI</sequence>
<reference evidence="2" key="1">
    <citation type="journal article" date="2010" name="Nat. Biotechnol.">
        <title>Draft genome sequence of the oilseed species Ricinus communis.</title>
        <authorList>
            <person name="Chan A.P."/>
            <person name="Crabtree J."/>
            <person name="Zhao Q."/>
            <person name="Lorenzi H."/>
            <person name="Orvis J."/>
            <person name="Puiu D."/>
            <person name="Melake-Berhan A."/>
            <person name="Jones K.M."/>
            <person name="Redman J."/>
            <person name="Chen G."/>
            <person name="Cahoon E.B."/>
            <person name="Gedil M."/>
            <person name="Stanke M."/>
            <person name="Haas B.J."/>
            <person name="Wortman J.R."/>
            <person name="Fraser-Liggett C.M."/>
            <person name="Ravel J."/>
            <person name="Rabinowicz P.D."/>
        </authorList>
    </citation>
    <scope>NUCLEOTIDE SEQUENCE [LARGE SCALE GENOMIC DNA]</scope>
    <source>
        <strain evidence="2">cv. Hale</strain>
    </source>
</reference>
<name>B9S7F8_RICCO</name>
<dbReference type="AlphaFoldDB" id="B9S7F8"/>
<dbReference type="Proteomes" id="UP000008311">
    <property type="component" value="Unassembled WGS sequence"/>
</dbReference>